<evidence type="ECO:0000313" key="1">
    <source>
        <dbReference type="EMBL" id="KAJ8413022.1"/>
    </source>
</evidence>
<evidence type="ECO:0000313" key="2">
    <source>
        <dbReference type="Proteomes" id="UP001221898"/>
    </source>
</evidence>
<name>A0AAD7WXP1_9TELE</name>
<reference evidence="1" key="1">
    <citation type="journal article" date="2023" name="Science">
        <title>Genome structures resolve the early diversification of teleost fishes.</title>
        <authorList>
            <person name="Parey E."/>
            <person name="Louis A."/>
            <person name="Montfort J."/>
            <person name="Bouchez O."/>
            <person name="Roques C."/>
            <person name="Iampietro C."/>
            <person name="Lluch J."/>
            <person name="Castinel A."/>
            <person name="Donnadieu C."/>
            <person name="Desvignes T."/>
            <person name="Floi Bucao C."/>
            <person name="Jouanno E."/>
            <person name="Wen M."/>
            <person name="Mejri S."/>
            <person name="Dirks R."/>
            <person name="Jansen H."/>
            <person name="Henkel C."/>
            <person name="Chen W.J."/>
            <person name="Zahm M."/>
            <person name="Cabau C."/>
            <person name="Klopp C."/>
            <person name="Thompson A.W."/>
            <person name="Robinson-Rechavi M."/>
            <person name="Braasch I."/>
            <person name="Lecointre G."/>
            <person name="Bobe J."/>
            <person name="Postlethwait J.H."/>
            <person name="Berthelot C."/>
            <person name="Roest Crollius H."/>
            <person name="Guiguen Y."/>
        </authorList>
    </citation>
    <scope>NUCLEOTIDE SEQUENCE</scope>
    <source>
        <strain evidence="1">NC1722</strain>
    </source>
</reference>
<dbReference type="EMBL" id="JAINUG010000017">
    <property type="protein sequence ID" value="KAJ8413022.1"/>
    <property type="molecule type" value="Genomic_DNA"/>
</dbReference>
<sequence>MPSRQPMTGLRGQLTVTMCDYTPATHAPSAEWLVCANTALSPRSSLWRGSPLNEDTWGKQPHNVPFLPATFEQGGGEVFAQAPALCAAACLQTRANEEEP</sequence>
<comment type="caution">
    <text evidence="1">The sequence shown here is derived from an EMBL/GenBank/DDBJ whole genome shotgun (WGS) entry which is preliminary data.</text>
</comment>
<protein>
    <submittedName>
        <fullName evidence="1">Uncharacterized protein</fullName>
    </submittedName>
</protein>
<keyword evidence="2" id="KW-1185">Reference proteome</keyword>
<gene>
    <name evidence="1" type="ORF">AAFF_G00106040</name>
</gene>
<dbReference type="AlphaFoldDB" id="A0AAD7WXP1"/>
<accession>A0AAD7WXP1</accession>
<organism evidence="1 2">
    <name type="scientific">Aldrovandia affinis</name>
    <dbReference type="NCBI Taxonomy" id="143900"/>
    <lineage>
        <taxon>Eukaryota</taxon>
        <taxon>Metazoa</taxon>
        <taxon>Chordata</taxon>
        <taxon>Craniata</taxon>
        <taxon>Vertebrata</taxon>
        <taxon>Euteleostomi</taxon>
        <taxon>Actinopterygii</taxon>
        <taxon>Neopterygii</taxon>
        <taxon>Teleostei</taxon>
        <taxon>Notacanthiformes</taxon>
        <taxon>Halosauridae</taxon>
        <taxon>Aldrovandia</taxon>
    </lineage>
</organism>
<proteinExistence type="predicted"/>
<dbReference type="Proteomes" id="UP001221898">
    <property type="component" value="Unassembled WGS sequence"/>
</dbReference>